<proteinExistence type="predicted"/>
<evidence type="ECO:0000313" key="4">
    <source>
        <dbReference type="Proteomes" id="UP001596250"/>
    </source>
</evidence>
<evidence type="ECO:0000256" key="1">
    <source>
        <dbReference type="SAM" id="MobiDB-lite"/>
    </source>
</evidence>
<dbReference type="RefSeq" id="WP_379896325.1">
    <property type="nucleotide sequence ID" value="NZ_CBCSCT010000007.1"/>
</dbReference>
<feature type="chain" id="PRO_5046360627" evidence="2">
    <location>
        <begin position="20"/>
        <end position="181"/>
    </location>
</feature>
<keyword evidence="2" id="KW-0732">Signal</keyword>
<feature type="region of interest" description="Disordered" evidence="1">
    <location>
        <begin position="154"/>
        <end position="181"/>
    </location>
</feature>
<organism evidence="3 4">
    <name type="scientific">Marinicrinis lubricantis</name>
    <dbReference type="NCBI Taxonomy" id="2086470"/>
    <lineage>
        <taxon>Bacteria</taxon>
        <taxon>Bacillati</taxon>
        <taxon>Bacillota</taxon>
        <taxon>Bacilli</taxon>
        <taxon>Bacillales</taxon>
        <taxon>Paenibacillaceae</taxon>
    </lineage>
</organism>
<reference evidence="4" key="1">
    <citation type="journal article" date="2019" name="Int. J. Syst. Evol. Microbiol.">
        <title>The Global Catalogue of Microorganisms (GCM) 10K type strain sequencing project: providing services to taxonomists for standard genome sequencing and annotation.</title>
        <authorList>
            <consortium name="The Broad Institute Genomics Platform"/>
            <consortium name="The Broad Institute Genome Sequencing Center for Infectious Disease"/>
            <person name="Wu L."/>
            <person name="Ma J."/>
        </authorList>
    </citation>
    <scope>NUCLEOTIDE SEQUENCE [LARGE SCALE GENOMIC DNA]</scope>
    <source>
        <strain evidence="4">CCM 8749</strain>
    </source>
</reference>
<evidence type="ECO:0000256" key="2">
    <source>
        <dbReference type="SAM" id="SignalP"/>
    </source>
</evidence>
<dbReference type="Proteomes" id="UP001596250">
    <property type="component" value="Unassembled WGS sequence"/>
</dbReference>
<sequence length="181" mass="19870">MRYALVIMALLTLFGCGNANEASPNQGQDGQKVRVKQTVPPKKEIKDAESVAQRLESIAEQVPDVNSANCVVFGDTAIVGINVNQDLERSRVGTVKYSVAEALRKDPYGVHAVVTADIDINGRLKELRDEIRKGRPIAGFAEEMADIMGRIIPQMPKNVSPSPGNVEQRKEDQQKLNQKSM</sequence>
<dbReference type="PROSITE" id="PS51257">
    <property type="entry name" value="PROKAR_LIPOPROTEIN"/>
    <property type="match status" value="1"/>
</dbReference>
<dbReference type="InterPro" id="IPR019076">
    <property type="entry name" value="Spore_lipoprot_YhcN/YlaJ-like"/>
</dbReference>
<gene>
    <name evidence="3" type="ORF">ACFPXP_20645</name>
</gene>
<feature type="signal peptide" evidence="2">
    <location>
        <begin position="1"/>
        <end position="19"/>
    </location>
</feature>
<keyword evidence="4" id="KW-1185">Reference proteome</keyword>
<dbReference type="Pfam" id="PF09580">
    <property type="entry name" value="Spore_YhcN_YlaJ"/>
    <property type="match status" value="1"/>
</dbReference>
<dbReference type="EMBL" id="JBHSQV010000185">
    <property type="protein sequence ID" value="MFC5988819.1"/>
    <property type="molecule type" value="Genomic_DNA"/>
</dbReference>
<dbReference type="NCBIfam" id="TIGR02898">
    <property type="entry name" value="spore_YhcN_YlaJ"/>
    <property type="match status" value="1"/>
</dbReference>
<name>A0ABW1IUN6_9BACL</name>
<comment type="caution">
    <text evidence="3">The sequence shown here is derived from an EMBL/GenBank/DDBJ whole genome shotgun (WGS) entry which is preliminary data.</text>
</comment>
<protein>
    <submittedName>
        <fullName evidence="3">YhcN/YlaJ family sporulation lipoprotein</fullName>
    </submittedName>
</protein>
<evidence type="ECO:0000313" key="3">
    <source>
        <dbReference type="EMBL" id="MFC5988819.1"/>
    </source>
</evidence>
<accession>A0ABW1IUN6</accession>
<dbReference type="InterPro" id="IPR014247">
    <property type="entry name" value="Spore_lipoprot_YhcN/YlaJ"/>
</dbReference>
<keyword evidence="3" id="KW-0449">Lipoprotein</keyword>